<dbReference type="GO" id="GO:0016301">
    <property type="term" value="F:kinase activity"/>
    <property type="evidence" value="ECO:0007669"/>
    <property type="project" value="UniProtKB-KW"/>
</dbReference>
<keyword evidence="1" id="KW-0418">Kinase</keyword>
<reference evidence="1 2" key="1">
    <citation type="submission" date="2015-09" db="EMBL/GenBank/DDBJ databases">
        <authorList>
            <consortium name="Pathogen Informatics"/>
        </authorList>
    </citation>
    <scope>NUCLEOTIDE SEQUENCE [LARGE SCALE GENOMIC DNA]</scope>
    <source>
        <strain evidence="1 2">2789STDY5834856</strain>
    </source>
</reference>
<dbReference type="RefSeq" id="WP_055264403.1">
    <property type="nucleotide sequence ID" value="NZ_CABIXQ010000005.1"/>
</dbReference>
<dbReference type="OrthoDB" id="1916806at2"/>
<gene>
    <name evidence="1" type="ORF">ERS852471_00920</name>
</gene>
<dbReference type="SUPFAM" id="SSF56112">
    <property type="entry name" value="Protein kinase-like (PK-like)"/>
    <property type="match status" value="1"/>
</dbReference>
<protein>
    <submittedName>
        <fullName evidence="1">Serine/threonine kinase</fullName>
    </submittedName>
</protein>
<dbReference type="InterPro" id="IPR011009">
    <property type="entry name" value="Kinase-like_dom_sf"/>
</dbReference>
<dbReference type="Proteomes" id="UP000095594">
    <property type="component" value="Unassembled WGS sequence"/>
</dbReference>
<sequence length="199" mass="24064">MARTYAYSADFDKEVENLFREAEFLGEGHNGIVYEVPGNKALKIFLEKKICKEEADILEKVRRSKYFPKIYSRGDYYILREKVDGMRLDHYIEQYGLTEKLSYNLYKLIKEFEELRFTKLDIRCRDVYVGDDERVMVIDPKQCYRRKVSYPRHLMKGLNGINVLDQFLNYVERFDKKTSLEWGKKMEQYYYKQDNEEIV</sequence>
<proteinExistence type="predicted"/>
<name>A0A174C606_9CLOT</name>
<evidence type="ECO:0000313" key="1">
    <source>
        <dbReference type="EMBL" id="CUO08393.1"/>
    </source>
</evidence>
<dbReference type="EMBL" id="CYZX01000005">
    <property type="protein sequence ID" value="CUO08393.1"/>
    <property type="molecule type" value="Genomic_DNA"/>
</dbReference>
<dbReference type="AlphaFoldDB" id="A0A174C606"/>
<organism evidence="1 2">
    <name type="scientific">Clostridium disporicum</name>
    <dbReference type="NCBI Taxonomy" id="84024"/>
    <lineage>
        <taxon>Bacteria</taxon>
        <taxon>Bacillati</taxon>
        <taxon>Bacillota</taxon>
        <taxon>Clostridia</taxon>
        <taxon>Eubacteriales</taxon>
        <taxon>Clostridiaceae</taxon>
        <taxon>Clostridium</taxon>
    </lineage>
</organism>
<accession>A0A174C606</accession>
<evidence type="ECO:0000313" key="2">
    <source>
        <dbReference type="Proteomes" id="UP000095594"/>
    </source>
</evidence>
<keyword evidence="1" id="KW-0808">Transferase</keyword>